<sequence>MNGEKDTLPLSAGQGFTCCIQRKIRAADMQKTVDRGFIDRRKLSILEKLCKVIANRSIKQKNALRRQKDFPAKTNGINSTDVLSLVKDRALGR</sequence>
<accession>A0A645JAX3</accession>
<dbReference type="EMBL" id="VSSQ01136454">
    <property type="protein sequence ID" value="MPN60761.1"/>
    <property type="molecule type" value="Genomic_DNA"/>
</dbReference>
<proteinExistence type="predicted"/>
<dbReference type="AlphaFoldDB" id="A0A645JAX3"/>
<organism evidence="1">
    <name type="scientific">bioreactor metagenome</name>
    <dbReference type="NCBI Taxonomy" id="1076179"/>
    <lineage>
        <taxon>unclassified sequences</taxon>
        <taxon>metagenomes</taxon>
        <taxon>ecological metagenomes</taxon>
    </lineage>
</organism>
<evidence type="ECO:0000313" key="1">
    <source>
        <dbReference type="EMBL" id="MPN60761.1"/>
    </source>
</evidence>
<name>A0A645JAX3_9ZZZZ</name>
<gene>
    <name evidence="1" type="ORF">SDC9_208493</name>
</gene>
<reference evidence="1" key="1">
    <citation type="submission" date="2019-08" db="EMBL/GenBank/DDBJ databases">
        <authorList>
            <person name="Kucharzyk K."/>
            <person name="Murdoch R.W."/>
            <person name="Higgins S."/>
            <person name="Loffler F."/>
        </authorList>
    </citation>
    <scope>NUCLEOTIDE SEQUENCE</scope>
</reference>
<comment type="caution">
    <text evidence="1">The sequence shown here is derived from an EMBL/GenBank/DDBJ whole genome shotgun (WGS) entry which is preliminary data.</text>
</comment>
<protein>
    <submittedName>
        <fullName evidence="1">Uncharacterized protein</fullName>
    </submittedName>
</protein>